<reference evidence="11" key="1">
    <citation type="journal article" date="2017" name="BMC Genomics">
        <title>Gapless genome assembly of Colletotrichum higginsianum reveals chromosome structure and association of transposable elements with secondary metabolite gene clusters.</title>
        <authorList>
            <person name="Dallery J.-F."/>
            <person name="Lapalu N."/>
            <person name="Zampounis A."/>
            <person name="Pigne S."/>
            <person name="Luyten I."/>
            <person name="Amselem J."/>
            <person name="Wittenberg A.H.J."/>
            <person name="Zhou S."/>
            <person name="de Queiroz M.V."/>
            <person name="Robin G.P."/>
            <person name="Auger A."/>
            <person name="Hainaut M."/>
            <person name="Henrissat B."/>
            <person name="Kim K.-T."/>
            <person name="Lee Y.-H."/>
            <person name="Lespinet O."/>
            <person name="Schwartz D.C."/>
            <person name="Thon M.R."/>
            <person name="O'Connell R.J."/>
        </authorList>
    </citation>
    <scope>NUCLEOTIDE SEQUENCE [LARGE SCALE GENOMIC DNA]</scope>
    <source>
        <strain evidence="11">IMI 349063</strain>
    </source>
</reference>
<evidence type="ECO:0000256" key="4">
    <source>
        <dbReference type="ARBA" id="ARBA00023015"/>
    </source>
</evidence>
<dbReference type="GO" id="GO:0005634">
    <property type="term" value="C:nucleus"/>
    <property type="evidence" value="ECO:0007669"/>
    <property type="project" value="UniProtKB-SubCell"/>
</dbReference>
<evidence type="ECO:0000256" key="1">
    <source>
        <dbReference type="ARBA" id="ARBA00004123"/>
    </source>
</evidence>
<dbReference type="InterPro" id="IPR001138">
    <property type="entry name" value="Zn2Cys6_DnaBD"/>
</dbReference>
<dbReference type="GeneID" id="28870471"/>
<evidence type="ECO:0000256" key="7">
    <source>
        <dbReference type="ARBA" id="ARBA00023242"/>
    </source>
</evidence>
<dbReference type="Proteomes" id="UP000092177">
    <property type="component" value="Chromosome 8"/>
</dbReference>
<gene>
    <name evidence="10" type="ORF">CH63R_11390</name>
</gene>
<keyword evidence="2" id="KW-0479">Metal-binding</keyword>
<evidence type="ECO:0000256" key="8">
    <source>
        <dbReference type="SAM" id="MobiDB-lite"/>
    </source>
</evidence>
<dbReference type="GO" id="GO:0008270">
    <property type="term" value="F:zinc ion binding"/>
    <property type="evidence" value="ECO:0007669"/>
    <property type="project" value="InterPro"/>
</dbReference>
<keyword evidence="5" id="KW-0238">DNA-binding</keyword>
<keyword evidence="7" id="KW-0539">Nucleus</keyword>
<evidence type="ECO:0000256" key="6">
    <source>
        <dbReference type="ARBA" id="ARBA00023163"/>
    </source>
</evidence>
<dbReference type="SUPFAM" id="SSF57701">
    <property type="entry name" value="Zn2/Cys6 DNA-binding domain"/>
    <property type="match status" value="1"/>
</dbReference>
<dbReference type="KEGG" id="chig:CH63R_11390"/>
<comment type="caution">
    <text evidence="10">The sequence shown here is derived from an EMBL/GenBank/DDBJ whole genome shotgun (WGS) entry which is preliminary data.</text>
</comment>
<dbReference type="VEuPathDB" id="FungiDB:CH63R_11390"/>
<keyword evidence="11" id="KW-1185">Reference proteome</keyword>
<dbReference type="Pfam" id="PF04082">
    <property type="entry name" value="Fungal_trans"/>
    <property type="match status" value="1"/>
</dbReference>
<organism evidence="10 11">
    <name type="scientific">Colletotrichum higginsianum (strain IMI 349063)</name>
    <name type="common">Crucifer anthracnose fungus</name>
    <dbReference type="NCBI Taxonomy" id="759273"/>
    <lineage>
        <taxon>Eukaryota</taxon>
        <taxon>Fungi</taxon>
        <taxon>Dikarya</taxon>
        <taxon>Ascomycota</taxon>
        <taxon>Pezizomycotina</taxon>
        <taxon>Sordariomycetes</taxon>
        <taxon>Hypocreomycetidae</taxon>
        <taxon>Glomerellales</taxon>
        <taxon>Glomerellaceae</taxon>
        <taxon>Colletotrichum</taxon>
        <taxon>Colletotrichum destructivum species complex</taxon>
    </lineage>
</organism>
<accession>A0A1B7XY37</accession>
<evidence type="ECO:0000256" key="3">
    <source>
        <dbReference type="ARBA" id="ARBA00022833"/>
    </source>
</evidence>
<dbReference type="CDD" id="cd00067">
    <property type="entry name" value="GAL4"/>
    <property type="match status" value="1"/>
</dbReference>
<feature type="compositionally biased region" description="Polar residues" evidence="8">
    <location>
        <begin position="55"/>
        <end position="72"/>
    </location>
</feature>
<comment type="subcellular location">
    <subcellularLocation>
        <location evidence="1">Nucleus</location>
    </subcellularLocation>
</comment>
<evidence type="ECO:0000259" key="9">
    <source>
        <dbReference type="PROSITE" id="PS50048"/>
    </source>
</evidence>
<name>A0A1B7XY37_COLHI</name>
<dbReference type="EMBL" id="LTAN01000008">
    <property type="protein sequence ID" value="OBR04687.1"/>
    <property type="molecule type" value="Genomic_DNA"/>
</dbReference>
<evidence type="ECO:0000313" key="10">
    <source>
        <dbReference type="EMBL" id="OBR04687.1"/>
    </source>
</evidence>
<dbReference type="OrthoDB" id="2534600at2759"/>
<dbReference type="AlphaFoldDB" id="A0A1B7XY37"/>
<evidence type="ECO:0000256" key="2">
    <source>
        <dbReference type="ARBA" id="ARBA00022723"/>
    </source>
</evidence>
<dbReference type="GO" id="GO:0003677">
    <property type="term" value="F:DNA binding"/>
    <property type="evidence" value="ECO:0007669"/>
    <property type="project" value="UniProtKB-KW"/>
</dbReference>
<protein>
    <submittedName>
        <fullName evidence="10">AflYd/sugR/sugar regulator</fullName>
    </submittedName>
</protein>
<sequence length="539" mass="60677">MEKKKTRMSNPCDGCSLRRVRCSGGRPCGECRKRSLDCTFMRVPRKRGPKGPRVSTSNRVAQYQEQIRQDQASDPGPESPDTGLGRSPQSPVSNFADEQIRQRRPPSHSSMDDGALDPLLNGFDPGCPQLPLWLYIEYLEKFRDSLTPVWPIVDIDSLVGRLKKQSPDDYEAFALAGAVCATVIAQLRLSQLRLPKQQRSTSDISVVAETFARHAQHLRDQHSYRESESTDSLLTAFFLHVYFANTERIRAGAMYLHEAIAQLSLQRLHQPETFDHLPEEQRELMLRIFWLVFVTERTFCVQNGFPTCLSPIRAWPSERYQVFGLGGLDPSFQLLSRLFTLLDDNLLMPGERLVPKSGPRTPGSLYQGLSTMAEGPVSVIGPTLPEIQRVNVTITWHWIRILWWQYALQHCRMSSSMDDTMLSMLGPASVAHQTVQLFASVSHQAIRTHGYGMELKIFRIADSLVDLLACNPRLLSSGSGMLLGARDTLHALENALVLVGGKGSLFYKKLQLCMAEVRLPVADVRALPYEREITLEDEA</sequence>
<dbReference type="Pfam" id="PF00172">
    <property type="entry name" value="Zn_clus"/>
    <property type="match status" value="1"/>
</dbReference>
<evidence type="ECO:0000256" key="5">
    <source>
        <dbReference type="ARBA" id="ARBA00023125"/>
    </source>
</evidence>
<keyword evidence="6" id="KW-0804">Transcription</keyword>
<dbReference type="Gene3D" id="4.10.240.10">
    <property type="entry name" value="Zn(2)-C6 fungal-type DNA-binding domain"/>
    <property type="match status" value="1"/>
</dbReference>
<feature type="region of interest" description="Disordered" evidence="8">
    <location>
        <begin position="42"/>
        <end position="117"/>
    </location>
</feature>
<dbReference type="InterPro" id="IPR050797">
    <property type="entry name" value="Carb_Metab_Trans_Reg"/>
</dbReference>
<dbReference type="GO" id="GO:0000981">
    <property type="term" value="F:DNA-binding transcription factor activity, RNA polymerase II-specific"/>
    <property type="evidence" value="ECO:0007669"/>
    <property type="project" value="InterPro"/>
</dbReference>
<dbReference type="InterPro" id="IPR007219">
    <property type="entry name" value="XnlR_reg_dom"/>
</dbReference>
<dbReference type="GO" id="GO:0006351">
    <property type="term" value="P:DNA-templated transcription"/>
    <property type="evidence" value="ECO:0007669"/>
    <property type="project" value="InterPro"/>
</dbReference>
<dbReference type="RefSeq" id="XP_018153205.1">
    <property type="nucleotide sequence ID" value="XM_018306364.1"/>
</dbReference>
<dbReference type="PANTHER" id="PTHR31668:SF18">
    <property type="entry name" value="MALTOSE FERMENTATION REGULATORY PROTEIN MAL13-RELATED"/>
    <property type="match status" value="1"/>
</dbReference>
<dbReference type="CDD" id="cd12148">
    <property type="entry name" value="fungal_TF_MHR"/>
    <property type="match status" value="1"/>
</dbReference>
<evidence type="ECO:0000313" key="11">
    <source>
        <dbReference type="Proteomes" id="UP000092177"/>
    </source>
</evidence>
<dbReference type="PROSITE" id="PS00463">
    <property type="entry name" value="ZN2_CY6_FUNGAL_1"/>
    <property type="match status" value="1"/>
</dbReference>
<dbReference type="PROSITE" id="PS50048">
    <property type="entry name" value="ZN2_CY6_FUNGAL_2"/>
    <property type="match status" value="1"/>
</dbReference>
<dbReference type="PANTHER" id="PTHR31668">
    <property type="entry name" value="GLUCOSE TRANSPORT TRANSCRIPTION REGULATOR RGT1-RELATED-RELATED"/>
    <property type="match status" value="1"/>
</dbReference>
<proteinExistence type="predicted"/>
<keyword evidence="4" id="KW-0805">Transcription regulation</keyword>
<keyword evidence="3" id="KW-0862">Zinc</keyword>
<dbReference type="SMART" id="SM00066">
    <property type="entry name" value="GAL4"/>
    <property type="match status" value="1"/>
</dbReference>
<feature type="domain" description="Zn(2)-C6 fungal-type" evidence="9">
    <location>
        <begin position="11"/>
        <end position="40"/>
    </location>
</feature>
<dbReference type="InterPro" id="IPR036864">
    <property type="entry name" value="Zn2-C6_fun-type_DNA-bd_sf"/>
</dbReference>